<comment type="catalytic activity">
    <reaction evidence="7">
        <text>L-threonyl-[protein] + ATP = O-phospho-L-threonyl-[protein] + ADP + H(+)</text>
        <dbReference type="Rhea" id="RHEA:46608"/>
        <dbReference type="Rhea" id="RHEA-COMP:11060"/>
        <dbReference type="Rhea" id="RHEA-COMP:11605"/>
        <dbReference type="ChEBI" id="CHEBI:15378"/>
        <dbReference type="ChEBI" id="CHEBI:30013"/>
        <dbReference type="ChEBI" id="CHEBI:30616"/>
        <dbReference type="ChEBI" id="CHEBI:61977"/>
        <dbReference type="ChEBI" id="CHEBI:456216"/>
        <dbReference type="EC" id="2.7.11.1"/>
    </reaction>
</comment>
<evidence type="ECO:0000256" key="8">
    <source>
        <dbReference type="ARBA" id="ARBA00048679"/>
    </source>
</evidence>
<keyword evidence="6 9" id="KW-0067">ATP-binding</keyword>
<dbReference type="InterPro" id="IPR011009">
    <property type="entry name" value="Kinase-like_dom_sf"/>
</dbReference>
<organism evidence="12">
    <name type="scientific">Triticum aestivum</name>
    <name type="common">Wheat</name>
    <dbReference type="NCBI Taxonomy" id="4565"/>
    <lineage>
        <taxon>Eukaryota</taxon>
        <taxon>Viridiplantae</taxon>
        <taxon>Streptophyta</taxon>
        <taxon>Embryophyta</taxon>
        <taxon>Tracheophyta</taxon>
        <taxon>Spermatophyta</taxon>
        <taxon>Magnoliopsida</taxon>
        <taxon>Liliopsida</taxon>
        <taxon>Poales</taxon>
        <taxon>Poaceae</taxon>
        <taxon>BOP clade</taxon>
        <taxon>Pooideae</taxon>
        <taxon>Triticodae</taxon>
        <taxon>Triticeae</taxon>
        <taxon>Triticinae</taxon>
        <taxon>Triticum</taxon>
    </lineage>
</organism>
<dbReference type="InterPro" id="IPR000719">
    <property type="entry name" value="Prot_kinase_dom"/>
</dbReference>
<dbReference type="OrthoDB" id="421838at2759"/>
<dbReference type="EC" id="2.7.11.1" evidence="1"/>
<keyword evidence="4 9" id="KW-0547">Nucleotide-binding</keyword>
<keyword evidence="5" id="KW-0418">Kinase</keyword>
<gene>
    <name evidence="12" type="ORF">CFC21_020869</name>
</gene>
<dbReference type="GO" id="GO:0005524">
    <property type="term" value="F:ATP binding"/>
    <property type="evidence" value="ECO:0007669"/>
    <property type="project" value="UniProtKB-UniRule"/>
</dbReference>
<dbReference type="AlphaFoldDB" id="A0A9R1J6M5"/>
<evidence type="ECO:0000313" key="12">
    <source>
        <dbReference type="EMBL" id="KAF7005767.1"/>
    </source>
</evidence>
<dbReference type="SUPFAM" id="SSF56112">
    <property type="entry name" value="Protein kinase-like (PK-like)"/>
    <property type="match status" value="1"/>
</dbReference>
<dbReference type="GO" id="GO:0004674">
    <property type="term" value="F:protein serine/threonine kinase activity"/>
    <property type="evidence" value="ECO:0007669"/>
    <property type="project" value="UniProtKB-KW"/>
</dbReference>
<evidence type="ECO:0000256" key="4">
    <source>
        <dbReference type="ARBA" id="ARBA00022741"/>
    </source>
</evidence>
<protein>
    <recommendedName>
        <fullName evidence="1">non-specific serine/threonine protein kinase</fullName>
        <ecNumber evidence="1">2.7.11.1</ecNumber>
    </recommendedName>
</protein>
<evidence type="ECO:0000256" key="2">
    <source>
        <dbReference type="ARBA" id="ARBA00022527"/>
    </source>
</evidence>
<dbReference type="PROSITE" id="PS00108">
    <property type="entry name" value="PROTEIN_KINASE_ST"/>
    <property type="match status" value="1"/>
</dbReference>
<dbReference type="Gene3D" id="1.10.510.10">
    <property type="entry name" value="Transferase(Phosphotransferase) domain 1"/>
    <property type="match status" value="1"/>
</dbReference>
<dbReference type="InterPro" id="IPR008271">
    <property type="entry name" value="Ser/Thr_kinase_AS"/>
</dbReference>
<keyword evidence="3" id="KW-0808">Transferase</keyword>
<comment type="caution">
    <text evidence="12">The sequence shown here is derived from an EMBL/GenBank/DDBJ whole genome shotgun (WGS) entry which is preliminary data.</text>
</comment>
<dbReference type="PANTHER" id="PTHR45707">
    <property type="entry name" value="C2 CALCIUM/LIPID-BINDING PLANT PHOSPHORIBOSYLTRANSFERASE FAMILY PROTEIN"/>
    <property type="match status" value="1"/>
</dbReference>
<dbReference type="Gene3D" id="3.30.200.20">
    <property type="entry name" value="Phosphorylase Kinase, domain 1"/>
    <property type="match status" value="1"/>
</dbReference>
<reference evidence="12" key="2">
    <citation type="submission" date="2020-03" db="EMBL/GenBank/DDBJ databases">
        <title>The second near-complete assembly of the hexaploid bread wheat (Triticum aestivum) genome.</title>
        <authorList>
            <person name="Zimin A.V."/>
            <person name="Puiu D."/>
            <person name="Shumante A."/>
            <person name="Alonge M."/>
            <person name="Salzberg S.L."/>
        </authorList>
    </citation>
    <scope>NUCLEOTIDE SEQUENCE</scope>
    <source>
        <tissue evidence="12">Leaf</tissue>
    </source>
</reference>
<comment type="similarity">
    <text evidence="10">Belongs to the protein kinase superfamily.</text>
</comment>
<dbReference type="InterPro" id="IPR017441">
    <property type="entry name" value="Protein_kinase_ATP_BS"/>
</dbReference>
<reference evidence="12" key="1">
    <citation type="journal article" date="2017" name="Gigascience">
        <title>The first near-complete assembly of the hexaploid bread wheat genome, Triticum aestivum.</title>
        <authorList>
            <person name="Zimin A.V."/>
            <person name="Puiu D."/>
            <person name="Hall R."/>
            <person name="Kingan S."/>
            <person name="Clavijo B.J."/>
            <person name="Salzberg S.L."/>
        </authorList>
    </citation>
    <scope>NUCLEOTIDE SEQUENCE</scope>
    <source>
        <tissue evidence="12">Leaf</tissue>
    </source>
</reference>
<evidence type="ECO:0000256" key="5">
    <source>
        <dbReference type="ARBA" id="ARBA00022777"/>
    </source>
</evidence>
<evidence type="ECO:0000256" key="3">
    <source>
        <dbReference type="ARBA" id="ARBA00022679"/>
    </source>
</evidence>
<sequence>TKIQLPCPCCKAILNVPHDLAGFRCPHCNVDIPKIQHSLAPATPGFVPPPPPAPPVQMPHMPFLPMAPPSEPPEDINEMFLQLSLGLPHPDPAVETPSLSVVQPREPTYSLTIMDEFTKALCRSQIGATVYACQTGSKPPLPFQYLKDITSNFSNDRILGKGGFGVVYKGLLENGEIIAVKKLLHTLPDSETQFENEVNLLMKLDHQNIVRLLGYCYETRRVHTPHEGDFVFVWNTESLLCLECLPKGSLNSYISDASSGLDWHTCCKIIEGISFGLQYLHEHPNVPIIHLDLKPANILLDGNMVPKITDFGLSRLFDQSRTMHTKNNIGTRGYMPPEYVDRGIITPMSDIFSLGVIIMEVITGHRDYPYDIKKSSEDFIERELLKWRNRLQEEPECTSLETDCQQIQRCLQIGLICVNPERIKRPTMNKVVDMLQGLESMNWYISNELTLPKDHV</sequence>
<feature type="non-terminal residue" evidence="12">
    <location>
        <position position="1"/>
    </location>
</feature>
<comment type="catalytic activity">
    <reaction evidence="8">
        <text>L-seryl-[protein] + ATP = O-phospho-L-seryl-[protein] + ADP + H(+)</text>
        <dbReference type="Rhea" id="RHEA:17989"/>
        <dbReference type="Rhea" id="RHEA-COMP:9863"/>
        <dbReference type="Rhea" id="RHEA-COMP:11604"/>
        <dbReference type="ChEBI" id="CHEBI:15378"/>
        <dbReference type="ChEBI" id="CHEBI:29999"/>
        <dbReference type="ChEBI" id="CHEBI:30616"/>
        <dbReference type="ChEBI" id="CHEBI:83421"/>
        <dbReference type="ChEBI" id="CHEBI:456216"/>
        <dbReference type="EC" id="2.7.11.1"/>
    </reaction>
</comment>
<dbReference type="FunFam" id="1.10.510.10:FF:001023">
    <property type="entry name" value="Os07g0541700 protein"/>
    <property type="match status" value="1"/>
</dbReference>
<evidence type="ECO:0000256" key="6">
    <source>
        <dbReference type="ARBA" id="ARBA00022840"/>
    </source>
</evidence>
<dbReference type="FunFam" id="3.30.200.20:FF:000465">
    <property type="entry name" value="Cysteine-rich receptor-like protein kinase 6"/>
    <property type="match status" value="1"/>
</dbReference>
<dbReference type="Pfam" id="PF00069">
    <property type="entry name" value="Pkinase"/>
    <property type="match status" value="1"/>
</dbReference>
<dbReference type="PROSITE" id="PS50011">
    <property type="entry name" value="PROTEIN_KINASE_DOM"/>
    <property type="match status" value="1"/>
</dbReference>
<evidence type="ECO:0000256" key="7">
    <source>
        <dbReference type="ARBA" id="ARBA00047899"/>
    </source>
</evidence>
<dbReference type="SMART" id="SM00220">
    <property type="entry name" value="S_TKc"/>
    <property type="match status" value="1"/>
</dbReference>
<dbReference type="EMBL" id="CM022215">
    <property type="protein sequence ID" value="KAF7005767.1"/>
    <property type="molecule type" value="Genomic_DNA"/>
</dbReference>
<feature type="domain" description="Protein kinase" evidence="11">
    <location>
        <begin position="153"/>
        <end position="444"/>
    </location>
</feature>
<accession>A0A9R1J6M5</accession>
<dbReference type="PANTHER" id="PTHR45707:SF76">
    <property type="entry name" value="PROTEIN KINASE DOMAIN-CONTAINING PROTEIN"/>
    <property type="match status" value="1"/>
</dbReference>
<evidence type="ECO:0000256" key="9">
    <source>
        <dbReference type="PROSITE-ProRule" id="PRU10141"/>
    </source>
</evidence>
<dbReference type="InterPro" id="IPR057025">
    <property type="entry name" value="Znr_FGT1_2"/>
</dbReference>
<dbReference type="PROSITE" id="PS00107">
    <property type="entry name" value="PROTEIN_KINASE_ATP"/>
    <property type="match status" value="1"/>
</dbReference>
<dbReference type="Proteomes" id="UP000815260">
    <property type="component" value="Chromosome 2B"/>
</dbReference>
<evidence type="ECO:0000259" key="11">
    <source>
        <dbReference type="PROSITE" id="PS50011"/>
    </source>
</evidence>
<dbReference type="Pfam" id="PF23548">
    <property type="entry name" value="Zn_ribbon_FGT1_2"/>
    <property type="match status" value="1"/>
</dbReference>
<name>A0A9R1J6M5_WHEAT</name>
<evidence type="ECO:0000256" key="1">
    <source>
        <dbReference type="ARBA" id="ARBA00012513"/>
    </source>
</evidence>
<proteinExistence type="inferred from homology"/>
<keyword evidence="2 10" id="KW-0723">Serine/threonine-protein kinase</keyword>
<feature type="binding site" evidence="9">
    <location>
        <position position="182"/>
    </location>
    <ligand>
        <name>ATP</name>
        <dbReference type="ChEBI" id="CHEBI:30616"/>
    </ligand>
</feature>
<evidence type="ECO:0000256" key="10">
    <source>
        <dbReference type="RuleBase" id="RU000304"/>
    </source>
</evidence>